<name>A0A0K6INU3_9GAMM</name>
<gene>
    <name evidence="8" type="ORF">Ga0061065_10866</name>
</gene>
<dbReference type="GO" id="GO:0008234">
    <property type="term" value="F:cysteine-type peptidase activity"/>
    <property type="evidence" value="ECO:0007669"/>
    <property type="project" value="UniProtKB-KW"/>
</dbReference>
<comment type="similarity">
    <text evidence="1">Belongs to the peptidase C40 family.</text>
</comment>
<dbReference type="Gene3D" id="3.90.1720.10">
    <property type="entry name" value="endopeptidase domain like (from Nostoc punctiforme)"/>
    <property type="match status" value="1"/>
</dbReference>
<dbReference type="STRING" id="1137284.GCA_001418205_02588"/>
<dbReference type="InterPro" id="IPR052062">
    <property type="entry name" value="Murein_DD/LD_carboxypeptidase"/>
</dbReference>
<keyword evidence="9" id="KW-1185">Reference proteome</keyword>
<evidence type="ECO:0000256" key="2">
    <source>
        <dbReference type="ARBA" id="ARBA00022670"/>
    </source>
</evidence>
<dbReference type="InterPro" id="IPR000064">
    <property type="entry name" value="NLP_P60_dom"/>
</dbReference>
<dbReference type="InterPro" id="IPR038765">
    <property type="entry name" value="Papain-like_cys_pep_sf"/>
</dbReference>
<dbReference type="Pfam" id="PF00877">
    <property type="entry name" value="NLPC_P60"/>
    <property type="match status" value="1"/>
</dbReference>
<feature type="domain" description="NlpC/P60" evidence="7">
    <location>
        <begin position="44"/>
        <end position="165"/>
    </location>
</feature>
<dbReference type="SUPFAM" id="SSF54001">
    <property type="entry name" value="Cysteine proteinases"/>
    <property type="match status" value="1"/>
</dbReference>
<evidence type="ECO:0000313" key="9">
    <source>
        <dbReference type="Proteomes" id="UP000182769"/>
    </source>
</evidence>
<evidence type="ECO:0000259" key="7">
    <source>
        <dbReference type="PROSITE" id="PS51935"/>
    </source>
</evidence>
<organism evidence="8 9">
    <name type="scientific">Marinomonas fungiae</name>
    <dbReference type="NCBI Taxonomy" id="1137284"/>
    <lineage>
        <taxon>Bacteria</taxon>
        <taxon>Pseudomonadati</taxon>
        <taxon>Pseudomonadota</taxon>
        <taxon>Gammaproteobacteria</taxon>
        <taxon>Oceanospirillales</taxon>
        <taxon>Oceanospirillaceae</taxon>
        <taxon>Marinomonas</taxon>
    </lineage>
</organism>
<dbReference type="PANTHER" id="PTHR47360">
    <property type="entry name" value="MUREIN DD-ENDOPEPTIDASE MEPS/MUREIN LD-CARBOXYPEPTIDASE"/>
    <property type="match status" value="1"/>
</dbReference>
<dbReference type="GO" id="GO:0006508">
    <property type="term" value="P:proteolysis"/>
    <property type="evidence" value="ECO:0007669"/>
    <property type="project" value="UniProtKB-KW"/>
</dbReference>
<feature type="signal peptide" evidence="6">
    <location>
        <begin position="1"/>
        <end position="24"/>
    </location>
</feature>
<accession>A0A0K6INU3</accession>
<evidence type="ECO:0000256" key="3">
    <source>
        <dbReference type="ARBA" id="ARBA00022729"/>
    </source>
</evidence>
<evidence type="ECO:0000256" key="1">
    <source>
        <dbReference type="ARBA" id="ARBA00007074"/>
    </source>
</evidence>
<evidence type="ECO:0000256" key="5">
    <source>
        <dbReference type="ARBA" id="ARBA00022807"/>
    </source>
</evidence>
<sequence length="165" mass="18816">MPDAQYFMRILATLLLAITLTACSSIPSNTISIHSGNLSSAEESTITQHLYRQYQDWRGTPYAYGGMSKRGVDCSGFVYLTLRDQFGAYLPRTTEKQVQTGYHIDEDELAAGDLVFFKTGSKVRHVGIYMEDGKFLHASTSRGVIISHLDNVYWKEHYWHARRIR</sequence>
<dbReference type="EMBL" id="CYHG01000008">
    <property type="protein sequence ID" value="CUB04785.1"/>
    <property type="molecule type" value="Genomic_DNA"/>
</dbReference>
<dbReference type="PROSITE" id="PS51935">
    <property type="entry name" value="NLPC_P60"/>
    <property type="match status" value="1"/>
</dbReference>
<protein>
    <submittedName>
        <fullName evidence="8">NlpC/P60 family</fullName>
    </submittedName>
</protein>
<feature type="chain" id="PRO_5005505507" evidence="6">
    <location>
        <begin position="25"/>
        <end position="165"/>
    </location>
</feature>
<keyword evidence="4" id="KW-0378">Hydrolase</keyword>
<keyword evidence="5" id="KW-0788">Thiol protease</keyword>
<keyword evidence="3 6" id="KW-0732">Signal</keyword>
<evidence type="ECO:0000256" key="6">
    <source>
        <dbReference type="SAM" id="SignalP"/>
    </source>
</evidence>
<evidence type="ECO:0000313" key="8">
    <source>
        <dbReference type="EMBL" id="CUB04785.1"/>
    </source>
</evidence>
<evidence type="ECO:0000256" key="4">
    <source>
        <dbReference type="ARBA" id="ARBA00022801"/>
    </source>
</evidence>
<dbReference type="Proteomes" id="UP000182769">
    <property type="component" value="Unassembled WGS sequence"/>
</dbReference>
<proteinExistence type="inferred from homology"/>
<dbReference type="AlphaFoldDB" id="A0A0K6INU3"/>
<keyword evidence="2" id="KW-0645">Protease</keyword>
<dbReference type="PANTHER" id="PTHR47360:SF1">
    <property type="entry name" value="ENDOPEPTIDASE NLPC-RELATED"/>
    <property type="match status" value="1"/>
</dbReference>
<dbReference type="RefSeq" id="WP_342667543.1">
    <property type="nucleotide sequence ID" value="NZ_CYHG01000008.1"/>
</dbReference>
<reference evidence="9" key="1">
    <citation type="submission" date="2015-08" db="EMBL/GenBank/DDBJ databases">
        <authorList>
            <person name="Varghese N."/>
        </authorList>
    </citation>
    <scope>NUCLEOTIDE SEQUENCE [LARGE SCALE GENOMIC DNA]</scope>
    <source>
        <strain evidence="9">JCM 18476</strain>
    </source>
</reference>